<dbReference type="InterPro" id="IPR026590">
    <property type="entry name" value="Ssirtuin_cat_dom"/>
</dbReference>
<dbReference type="RefSeq" id="WP_015395602.1">
    <property type="nucleotide sequence ID" value="NZ_JABAGV010000514.1"/>
</dbReference>
<dbReference type="InterPro" id="IPR028628">
    <property type="entry name" value="Sirtuin_class_U"/>
</dbReference>
<comment type="function">
    <text evidence="4">NAD-dependent protein deacetylase which modulates the activities of several enzymes which are inactive in their acetylated form.</text>
</comment>
<reference evidence="7" key="1">
    <citation type="submission" date="2020-04" db="EMBL/GenBank/DDBJ databases">
        <authorList>
            <person name="Brown S."/>
        </authorList>
    </citation>
    <scope>NUCLEOTIDE SEQUENCE</scope>
    <source>
        <strain evidence="7">DJ015</strain>
    </source>
</reference>
<feature type="binding site" evidence="4 5">
    <location>
        <position position="155"/>
    </location>
    <ligand>
        <name>Zn(2+)</name>
        <dbReference type="ChEBI" id="CHEBI:29105"/>
    </ligand>
</feature>
<keyword evidence="2 4" id="KW-0808">Transferase</keyword>
<evidence type="ECO:0000256" key="4">
    <source>
        <dbReference type="HAMAP-Rule" id="MF_01968"/>
    </source>
</evidence>
<keyword evidence="1 4" id="KW-0963">Cytoplasm</keyword>
<protein>
    <recommendedName>
        <fullName evidence="4">NAD-dependent protein deacetylase</fullName>
        <ecNumber evidence="4">2.3.1.286</ecNumber>
    </recommendedName>
    <alternativeName>
        <fullName evidence="4">Regulatory protein SIR2 homolog</fullName>
    </alternativeName>
</protein>
<feature type="binding site" evidence="4">
    <location>
        <position position="28"/>
    </location>
    <ligand>
        <name>NAD(+)</name>
        <dbReference type="ChEBI" id="CHEBI:57540"/>
    </ligand>
</feature>
<comment type="subcellular location">
    <subcellularLocation>
        <location evidence="4">Cytoplasm</location>
    </subcellularLocation>
</comment>
<dbReference type="SUPFAM" id="SSF52467">
    <property type="entry name" value="DHS-like NAD/FAD-binding domain"/>
    <property type="match status" value="1"/>
</dbReference>
<proteinExistence type="inferred from homology"/>
<dbReference type="GO" id="GO:0070403">
    <property type="term" value="F:NAD+ binding"/>
    <property type="evidence" value="ECO:0007669"/>
    <property type="project" value="UniProtKB-UniRule"/>
</dbReference>
<evidence type="ECO:0000313" key="8">
    <source>
        <dbReference type="Proteomes" id="UP001194098"/>
    </source>
</evidence>
<dbReference type="HAMAP" id="MF_01968">
    <property type="entry name" value="Sirtuin_ClassU"/>
    <property type="match status" value="1"/>
</dbReference>
<keyword evidence="3 4" id="KW-0520">NAD</keyword>
<feature type="binding site" evidence="4 5">
    <location>
        <position position="134"/>
    </location>
    <ligand>
        <name>Zn(2+)</name>
        <dbReference type="ChEBI" id="CHEBI:29105"/>
    </ligand>
</feature>
<dbReference type="PANTHER" id="PTHR11085:SF4">
    <property type="entry name" value="NAD-DEPENDENT PROTEIN DEACYLASE"/>
    <property type="match status" value="1"/>
</dbReference>
<dbReference type="PROSITE" id="PS50305">
    <property type="entry name" value="SIRTUIN"/>
    <property type="match status" value="1"/>
</dbReference>
<feature type="binding site" evidence="4">
    <location>
        <position position="234"/>
    </location>
    <ligand>
        <name>NAD(+)</name>
        <dbReference type="ChEBI" id="CHEBI:57540"/>
    </ligand>
</feature>
<feature type="domain" description="Deacetylase sirtuin-type" evidence="6">
    <location>
        <begin position="1"/>
        <end position="245"/>
    </location>
</feature>
<feature type="binding site" evidence="4">
    <location>
        <position position="24"/>
    </location>
    <ligand>
        <name>NAD(+)</name>
        <dbReference type="ChEBI" id="CHEBI:57540"/>
    </ligand>
</feature>
<comment type="catalytic activity">
    <reaction evidence="4">
        <text>N(6)-acetyl-L-lysyl-[protein] + NAD(+) + H2O = 2''-O-acetyl-ADP-D-ribose + nicotinamide + L-lysyl-[protein]</text>
        <dbReference type="Rhea" id="RHEA:43636"/>
        <dbReference type="Rhea" id="RHEA-COMP:9752"/>
        <dbReference type="Rhea" id="RHEA-COMP:10731"/>
        <dbReference type="ChEBI" id="CHEBI:15377"/>
        <dbReference type="ChEBI" id="CHEBI:17154"/>
        <dbReference type="ChEBI" id="CHEBI:29969"/>
        <dbReference type="ChEBI" id="CHEBI:57540"/>
        <dbReference type="ChEBI" id="CHEBI:61930"/>
        <dbReference type="ChEBI" id="CHEBI:83767"/>
        <dbReference type="EC" id="2.3.1.286"/>
    </reaction>
</comment>
<dbReference type="Proteomes" id="UP001194098">
    <property type="component" value="Unassembled WGS sequence"/>
</dbReference>
<feature type="binding site" evidence="4">
    <location>
        <position position="193"/>
    </location>
    <ligand>
        <name>NAD(+)</name>
        <dbReference type="ChEBI" id="CHEBI:57540"/>
    </ligand>
</feature>
<comment type="cofactor">
    <cofactor evidence="4">
        <name>Zn(2+)</name>
        <dbReference type="ChEBI" id="CHEBI:29105"/>
    </cofactor>
    <text evidence="4">Binds 1 zinc ion per subunit.</text>
</comment>
<reference evidence="7" key="2">
    <citation type="journal article" date="2022" name="Nat. Biotechnol.">
        <title>Carbon-negative production of acetone and isopropanol by gas fermentation at industrial pilot scale.</title>
        <authorList>
            <person name="Liew F.E."/>
            <person name="Nogle R."/>
            <person name="Abdalla T."/>
            <person name="Rasor B.J."/>
            <person name="Canter C."/>
            <person name="Jensen R.O."/>
            <person name="Wang L."/>
            <person name="Strutz J."/>
            <person name="Chirania P."/>
            <person name="De Tissera S."/>
            <person name="Mueller A.P."/>
            <person name="Ruan Z."/>
            <person name="Gao A."/>
            <person name="Tran L."/>
            <person name="Engle N.L."/>
            <person name="Bromley J.C."/>
            <person name="Daniell J."/>
            <person name="Conrado R."/>
            <person name="Tschaplinski T.J."/>
            <person name="Giannone R.J."/>
            <person name="Hettich R.L."/>
            <person name="Karim A.S."/>
            <person name="Simpson S.D."/>
            <person name="Brown S.D."/>
            <person name="Leang C."/>
            <person name="Jewett M.C."/>
            <person name="Kopke M."/>
        </authorList>
    </citation>
    <scope>NUCLEOTIDE SEQUENCE</scope>
    <source>
        <strain evidence="7">DJ015</strain>
    </source>
</reference>
<keyword evidence="4 5" id="KW-0479">Metal-binding</keyword>
<keyword evidence="4 5" id="KW-0862">Zinc</keyword>
<dbReference type="AlphaFoldDB" id="A0AAW3WHP2"/>
<feature type="binding site" evidence="4">
    <location>
        <position position="107"/>
    </location>
    <ligand>
        <name>NAD(+)</name>
        <dbReference type="ChEBI" id="CHEBI:57540"/>
    </ligand>
</feature>
<feature type="binding site" evidence="4">
    <location>
        <position position="105"/>
    </location>
    <ligand>
        <name>NAD(+)</name>
        <dbReference type="ChEBI" id="CHEBI:57540"/>
    </ligand>
</feature>
<name>A0AAW3WHP2_CLOBE</name>
<feature type="active site" description="Proton acceptor" evidence="4 5">
    <location>
        <position position="123"/>
    </location>
</feature>
<sequence>MSTEIEKLTQILKASNNIVFFGGAGVSTESNIPDFRSSTGLFNEKLNVTFTPEQLVSHSFYIRYPEEFFNFYKSKLIYPEAKPNSGHLALAKLEDIGKLKAIVTQNIDGLHQMAGNKHVFELHGSVHRNYCTKCHEFYDAKFVLEAKGAPICTKCGGSVKPDVVLYEEGLDDTVIRGAVDAISKADTLIIGGTSLVVYPAAGLINYFKGKNLVLINKSSTSADSKADLVINDSIGAVLSAAVDAL</sequence>
<dbReference type="Gene3D" id="3.40.50.1220">
    <property type="entry name" value="TPP-binding domain"/>
    <property type="match status" value="1"/>
</dbReference>
<comment type="caution">
    <text evidence="7">The sequence shown here is derived from an EMBL/GenBank/DDBJ whole genome shotgun (WGS) entry which is preliminary data.</text>
</comment>
<feature type="binding site" evidence="4">
    <location>
        <position position="36"/>
    </location>
    <ligand>
        <name>NAD(+)</name>
        <dbReference type="ChEBI" id="CHEBI:57540"/>
    </ligand>
</feature>
<feature type="binding site" evidence="4">
    <location>
        <position position="108"/>
    </location>
    <ligand>
        <name>NAD(+)</name>
        <dbReference type="ChEBI" id="CHEBI:57540"/>
    </ligand>
</feature>
<dbReference type="EC" id="2.3.1.286" evidence="4"/>
<dbReference type="InterPro" id="IPR026591">
    <property type="entry name" value="Sirtuin_cat_small_dom_sf"/>
</dbReference>
<evidence type="ECO:0000256" key="3">
    <source>
        <dbReference type="ARBA" id="ARBA00023027"/>
    </source>
</evidence>
<evidence type="ECO:0000256" key="1">
    <source>
        <dbReference type="ARBA" id="ARBA00022490"/>
    </source>
</evidence>
<dbReference type="GO" id="GO:0017136">
    <property type="term" value="F:histone deacetylase activity, NAD-dependent"/>
    <property type="evidence" value="ECO:0007669"/>
    <property type="project" value="TreeGrafter"/>
</dbReference>
<feature type="binding site" evidence="4">
    <location>
        <position position="123"/>
    </location>
    <ligand>
        <name>NAD(+)</name>
        <dbReference type="ChEBI" id="CHEBI:57540"/>
    </ligand>
</feature>
<feature type="binding site" evidence="4">
    <location>
        <position position="194"/>
    </location>
    <ligand>
        <name>NAD(+)</name>
        <dbReference type="ChEBI" id="CHEBI:57540"/>
    </ligand>
</feature>
<dbReference type="InterPro" id="IPR029035">
    <property type="entry name" value="DHS-like_NAD/FAD-binding_dom"/>
</dbReference>
<dbReference type="Pfam" id="PF02146">
    <property type="entry name" value="SIR2"/>
    <property type="match status" value="1"/>
</dbReference>
<organism evidence="7 8">
    <name type="scientific">Clostridium beijerinckii</name>
    <name type="common">Clostridium MP</name>
    <dbReference type="NCBI Taxonomy" id="1520"/>
    <lineage>
        <taxon>Bacteria</taxon>
        <taxon>Bacillati</taxon>
        <taxon>Bacillota</taxon>
        <taxon>Clostridia</taxon>
        <taxon>Eubacteriales</taxon>
        <taxon>Clostridiaceae</taxon>
        <taxon>Clostridium</taxon>
    </lineage>
</organism>
<feature type="binding site" evidence="4">
    <location>
        <position position="108"/>
    </location>
    <ligand>
        <name>nicotinamide</name>
        <dbReference type="ChEBI" id="CHEBI:17154"/>
    </ligand>
</feature>
<dbReference type="NCBIfam" id="NF001752">
    <property type="entry name" value="PRK00481.1-1"/>
    <property type="match status" value="1"/>
</dbReference>
<dbReference type="GO" id="GO:0005737">
    <property type="term" value="C:cytoplasm"/>
    <property type="evidence" value="ECO:0007669"/>
    <property type="project" value="UniProtKB-SubCell"/>
</dbReference>
<comment type="caution">
    <text evidence="4">Lacks conserved residue(s) required for the propagation of feature annotation.</text>
</comment>
<evidence type="ECO:0000256" key="2">
    <source>
        <dbReference type="ARBA" id="ARBA00022679"/>
    </source>
</evidence>
<feature type="binding site" evidence="4">
    <location>
        <position position="35"/>
    </location>
    <ligand>
        <name>nicotinamide</name>
        <dbReference type="ChEBI" id="CHEBI:17154"/>
    </ligand>
</feature>
<comment type="similarity">
    <text evidence="4">Belongs to the sirtuin family. Class U subfamily.</text>
</comment>
<dbReference type="InterPro" id="IPR050134">
    <property type="entry name" value="NAD-dep_sirtuin_deacylases"/>
</dbReference>
<evidence type="ECO:0000313" key="7">
    <source>
        <dbReference type="EMBL" id="MBC2478511.1"/>
    </source>
</evidence>
<accession>A0AAW3WHP2</accession>
<feature type="binding site" evidence="4">
    <location>
        <position position="107"/>
    </location>
    <ligand>
        <name>nicotinamide</name>
        <dbReference type="ChEBI" id="CHEBI:17154"/>
    </ligand>
</feature>
<feature type="binding site" evidence="4">
    <location>
        <position position="35"/>
    </location>
    <ligand>
        <name>NAD(+)</name>
        <dbReference type="ChEBI" id="CHEBI:57540"/>
    </ligand>
</feature>
<feature type="binding site" evidence="4 5">
    <location>
        <position position="152"/>
    </location>
    <ligand>
        <name>Zn(2+)</name>
        <dbReference type="ChEBI" id="CHEBI:29105"/>
    </ligand>
</feature>
<feature type="binding site" evidence="4">
    <location>
        <position position="216"/>
    </location>
    <ligand>
        <name>NAD(+)</name>
        <dbReference type="ChEBI" id="CHEBI:57540"/>
    </ligand>
</feature>
<feature type="binding site" evidence="4 5">
    <location>
        <position position="131"/>
    </location>
    <ligand>
        <name>Zn(2+)</name>
        <dbReference type="ChEBI" id="CHEBI:29105"/>
    </ligand>
</feature>
<gene>
    <name evidence="4" type="primary">cobB</name>
    <name evidence="7" type="ORF">HGI39_28380</name>
</gene>
<dbReference type="Gene3D" id="3.30.1600.10">
    <property type="entry name" value="SIR2/SIRT2 'Small Domain"/>
    <property type="match status" value="1"/>
</dbReference>
<evidence type="ECO:0000259" key="6">
    <source>
        <dbReference type="PROSITE" id="PS50305"/>
    </source>
</evidence>
<dbReference type="PANTHER" id="PTHR11085">
    <property type="entry name" value="NAD-DEPENDENT PROTEIN DEACYLASE SIRTUIN-5, MITOCHONDRIAL-RELATED"/>
    <property type="match status" value="1"/>
</dbReference>
<dbReference type="GO" id="GO:0008270">
    <property type="term" value="F:zinc ion binding"/>
    <property type="evidence" value="ECO:0007669"/>
    <property type="project" value="UniProtKB-UniRule"/>
</dbReference>
<dbReference type="EMBL" id="JABAGV010000514">
    <property type="protein sequence ID" value="MBC2478511.1"/>
    <property type="molecule type" value="Genomic_DNA"/>
</dbReference>
<dbReference type="InterPro" id="IPR003000">
    <property type="entry name" value="Sirtuin"/>
</dbReference>
<evidence type="ECO:0000256" key="5">
    <source>
        <dbReference type="PROSITE-ProRule" id="PRU00236"/>
    </source>
</evidence>